<feature type="region of interest" description="Disordered" evidence="1">
    <location>
        <begin position="15"/>
        <end position="38"/>
    </location>
</feature>
<dbReference type="EMBL" id="AP019302">
    <property type="protein sequence ID" value="BBH06547.1"/>
    <property type="molecule type" value="Genomic_DNA"/>
</dbReference>
<organism evidence="2">
    <name type="scientific">Prunus dulcis</name>
    <name type="common">Almond</name>
    <name type="synonym">Amygdalus dulcis</name>
    <dbReference type="NCBI Taxonomy" id="3755"/>
    <lineage>
        <taxon>Eukaryota</taxon>
        <taxon>Viridiplantae</taxon>
        <taxon>Streptophyta</taxon>
        <taxon>Embryophyta</taxon>
        <taxon>Tracheophyta</taxon>
        <taxon>Spermatophyta</taxon>
        <taxon>Magnoliopsida</taxon>
        <taxon>eudicotyledons</taxon>
        <taxon>Gunneridae</taxon>
        <taxon>Pentapetalae</taxon>
        <taxon>rosids</taxon>
        <taxon>fabids</taxon>
        <taxon>Rosales</taxon>
        <taxon>Rosaceae</taxon>
        <taxon>Amygdaloideae</taxon>
        <taxon>Amygdaleae</taxon>
        <taxon>Prunus</taxon>
    </lineage>
</organism>
<evidence type="ECO:0000256" key="1">
    <source>
        <dbReference type="SAM" id="MobiDB-lite"/>
    </source>
</evidence>
<gene>
    <name evidence="2" type="ORF">Prudu_018229</name>
</gene>
<reference evidence="2" key="1">
    <citation type="journal article" date="2019" name="Science">
        <title>Mutation of a bHLH transcription factor allowed almond domestication.</title>
        <authorList>
            <person name="Sanchez-Perez R."/>
            <person name="Pavan S."/>
            <person name="Mazzeo R."/>
            <person name="Moldovan C."/>
            <person name="Aiese Cigliano R."/>
            <person name="Del Cueto J."/>
            <person name="Ricciardi F."/>
            <person name="Lotti C."/>
            <person name="Ricciardi L."/>
            <person name="Dicenta F."/>
            <person name="Lopez-Marques R.L."/>
            <person name="Lindberg Moller B."/>
        </authorList>
    </citation>
    <scope>NUCLEOTIDE SEQUENCE</scope>
</reference>
<dbReference type="AlphaFoldDB" id="A0A4Y1RRW8"/>
<evidence type="ECO:0000313" key="2">
    <source>
        <dbReference type="EMBL" id="BBH06547.1"/>
    </source>
</evidence>
<protein>
    <submittedName>
        <fullName evidence="2">RNA-binding family protein with RRM/RBD/RNP motifs</fullName>
    </submittedName>
</protein>
<proteinExistence type="predicted"/>
<feature type="region of interest" description="Disordered" evidence="1">
    <location>
        <begin position="56"/>
        <end position="99"/>
    </location>
</feature>
<feature type="compositionally biased region" description="Basic and acidic residues" evidence="1">
    <location>
        <begin position="89"/>
        <end position="99"/>
    </location>
</feature>
<name>A0A4Y1RRW8_PRUDU</name>
<sequence length="99" mass="11001">MGMYGGLLFDPHQNNGLLKNMEQDNNGNSSKFGLRGTNVSGGDTLTVDFLGIGGSANVNRPEDFHGQQKEQHDQHQQQQQDQLGFGGIDDDHLRMQRFN</sequence>
<accession>A0A4Y1RRW8</accession>
<feature type="compositionally biased region" description="Basic and acidic residues" evidence="1">
    <location>
        <begin position="60"/>
        <end position="75"/>
    </location>
</feature>